<proteinExistence type="predicted"/>
<dbReference type="Proteomes" id="UP000193334">
    <property type="component" value="Chromosome"/>
</dbReference>
<dbReference type="EMBL" id="CP021023">
    <property type="protein sequence ID" value="ARN55721.1"/>
    <property type="molecule type" value="Genomic_DNA"/>
</dbReference>
<keyword evidence="1" id="KW-0472">Membrane</keyword>
<feature type="domain" description="DUF7305" evidence="2">
    <location>
        <begin position="241"/>
        <end position="381"/>
    </location>
</feature>
<keyword evidence="1" id="KW-0812">Transmembrane</keyword>
<accession>A0A1W6LIW1</accession>
<evidence type="ECO:0000259" key="2">
    <source>
        <dbReference type="Pfam" id="PF23981"/>
    </source>
</evidence>
<feature type="transmembrane region" description="Helical" evidence="1">
    <location>
        <begin position="12"/>
        <end position="32"/>
    </location>
</feature>
<evidence type="ECO:0000256" key="1">
    <source>
        <dbReference type="SAM" id="Phobius"/>
    </source>
</evidence>
<dbReference type="RefSeq" id="WP_085754452.1">
    <property type="nucleotide sequence ID" value="NZ_CP021023.1"/>
</dbReference>
<organism evidence="3 4">
    <name type="scientific">Sedimentisphaera salicampi</name>
    <dbReference type="NCBI Taxonomy" id="1941349"/>
    <lineage>
        <taxon>Bacteria</taxon>
        <taxon>Pseudomonadati</taxon>
        <taxon>Planctomycetota</taxon>
        <taxon>Phycisphaerae</taxon>
        <taxon>Sedimentisphaerales</taxon>
        <taxon>Sedimentisphaeraceae</taxon>
        <taxon>Sedimentisphaera</taxon>
    </lineage>
</organism>
<name>A0A1W6LIW1_9BACT</name>
<dbReference type="AlphaFoldDB" id="A0A1W6LIW1"/>
<dbReference type="InterPro" id="IPR055729">
    <property type="entry name" value="DUF7305"/>
</dbReference>
<sequence>MREINKKGSALPTVAVIVMILAMTGLSILKIAQAARMRSARLTAEISAQNAADTGLNMGIDYVYSLWNQNAPDLIDIDYTSPTYNFEGTTADAEYYFTVELSEEFYGYDITSYASAGTQEREVHYRMVIQHPWVGISAKETININVGAGIALLPADYEDFTLVTNLINSNSIVLRNGVHIPGDIIVGPGGDPDSVIDTKREAVIDGETWSMYEEIEYPDVSIPSGLANKTLTIDSSDYVMNESGIYGTISLGNSETLRVEGYVVAVINGDLDLGNGAEIKITSGSSLCLYMAGDLDMGNGSVFSNENFDSASTYEEIRDSVKSVKIYGTPSCENLVFKNSSYLTAGIYAPQAFIDLRNSSDVYGAVMGKDVILKNSANFYFVFDLYSNRDNLISNLKLHRGSWWES</sequence>
<dbReference type="Pfam" id="PF23981">
    <property type="entry name" value="DUF7305"/>
    <property type="match status" value="1"/>
</dbReference>
<dbReference type="STRING" id="1941349.STSP1_00085"/>
<evidence type="ECO:0000313" key="3">
    <source>
        <dbReference type="EMBL" id="ARN55721.1"/>
    </source>
</evidence>
<evidence type="ECO:0000313" key="4">
    <source>
        <dbReference type="Proteomes" id="UP000193334"/>
    </source>
</evidence>
<protein>
    <recommendedName>
        <fullName evidence="2">DUF7305 domain-containing protein</fullName>
    </recommendedName>
</protein>
<gene>
    <name evidence="3" type="ORF">STSP1_00085</name>
</gene>
<reference evidence="4" key="1">
    <citation type="submission" date="2017-04" db="EMBL/GenBank/DDBJ databases">
        <title>Comparative genomics and description of representatives of a novel lineage of planctomycetes thriving in anoxic sediments.</title>
        <authorList>
            <person name="Spring S."/>
            <person name="Bunk B."/>
            <person name="Sproer C."/>
        </authorList>
    </citation>
    <scope>NUCLEOTIDE SEQUENCE [LARGE SCALE GENOMIC DNA]</scope>
    <source>
        <strain evidence="4">ST-PulAB-D4</strain>
    </source>
</reference>
<keyword evidence="4" id="KW-1185">Reference proteome</keyword>
<dbReference type="KEGG" id="pbp:STSP1_00085"/>
<keyword evidence="1" id="KW-1133">Transmembrane helix</keyword>